<reference evidence="2" key="1">
    <citation type="journal article" date="2019" name="Int. J. Syst. Evol. Microbiol.">
        <title>The Global Catalogue of Microorganisms (GCM) 10K type strain sequencing project: providing services to taxonomists for standard genome sequencing and annotation.</title>
        <authorList>
            <consortium name="The Broad Institute Genomics Platform"/>
            <consortium name="The Broad Institute Genome Sequencing Center for Infectious Disease"/>
            <person name="Wu L."/>
            <person name="Ma J."/>
        </authorList>
    </citation>
    <scope>NUCLEOTIDE SEQUENCE [LARGE SCALE GENOMIC DNA]</scope>
    <source>
        <strain evidence="2">CGMCC 1.18439</strain>
    </source>
</reference>
<evidence type="ECO:0008006" key="3">
    <source>
        <dbReference type="Google" id="ProtNLM"/>
    </source>
</evidence>
<proteinExistence type="predicted"/>
<keyword evidence="2" id="KW-1185">Reference proteome</keyword>
<dbReference type="Proteomes" id="UP000632154">
    <property type="component" value="Unassembled WGS sequence"/>
</dbReference>
<protein>
    <recommendedName>
        <fullName evidence="3">DUF4911 domain-containing protein</fullName>
    </recommendedName>
</protein>
<gene>
    <name evidence="1" type="ORF">GCM10017783_21720</name>
</gene>
<accession>A0ABQ3K9Z5</accession>
<dbReference type="EMBL" id="BNAL01000032">
    <property type="protein sequence ID" value="GHG08759.1"/>
    <property type="molecule type" value="Genomic_DNA"/>
</dbReference>
<comment type="caution">
    <text evidence="1">The sequence shown here is derived from an EMBL/GenBank/DDBJ whole genome shotgun (WGS) entry which is preliminary data.</text>
</comment>
<evidence type="ECO:0000313" key="1">
    <source>
        <dbReference type="EMBL" id="GHG08759.1"/>
    </source>
</evidence>
<evidence type="ECO:0000313" key="2">
    <source>
        <dbReference type="Proteomes" id="UP000632154"/>
    </source>
</evidence>
<organism evidence="1 2">
    <name type="scientific">Deinococcus piscis</name>
    <dbReference type="NCBI Taxonomy" id="394230"/>
    <lineage>
        <taxon>Bacteria</taxon>
        <taxon>Thermotogati</taxon>
        <taxon>Deinococcota</taxon>
        <taxon>Deinococci</taxon>
        <taxon>Deinococcales</taxon>
        <taxon>Deinococcaceae</taxon>
        <taxon>Deinococcus</taxon>
    </lineage>
</organism>
<sequence>MGHMTKHDIWAYSEAQSHWEEILQLAANGEPQRISRPDGVTLVIQMQPEQAEPFVPVLAAFAGLPVDTELVTERPQDQPRDVEL</sequence>
<name>A0ABQ3K9Z5_9DEIO</name>